<protein>
    <recommendedName>
        <fullName evidence="3">Prolamin-like domain-containing protein</fullName>
    </recommendedName>
</protein>
<evidence type="ECO:0008006" key="3">
    <source>
        <dbReference type="Google" id="ProtNLM"/>
    </source>
</evidence>
<accession>A0AAW1MU18</accession>
<evidence type="ECO:0000313" key="2">
    <source>
        <dbReference type="Proteomes" id="UP001443914"/>
    </source>
</evidence>
<dbReference type="AlphaFoldDB" id="A0AAW1MU18"/>
<gene>
    <name evidence="1" type="ORF">RND81_02G112100</name>
</gene>
<proteinExistence type="predicted"/>
<keyword evidence="2" id="KW-1185">Reference proteome</keyword>
<dbReference type="EMBL" id="JBDFQZ010000002">
    <property type="protein sequence ID" value="KAK9749241.1"/>
    <property type="molecule type" value="Genomic_DNA"/>
</dbReference>
<name>A0AAW1MU18_SAPOF</name>
<organism evidence="1 2">
    <name type="scientific">Saponaria officinalis</name>
    <name type="common">Common soapwort</name>
    <name type="synonym">Lychnis saponaria</name>
    <dbReference type="NCBI Taxonomy" id="3572"/>
    <lineage>
        <taxon>Eukaryota</taxon>
        <taxon>Viridiplantae</taxon>
        <taxon>Streptophyta</taxon>
        <taxon>Embryophyta</taxon>
        <taxon>Tracheophyta</taxon>
        <taxon>Spermatophyta</taxon>
        <taxon>Magnoliopsida</taxon>
        <taxon>eudicotyledons</taxon>
        <taxon>Gunneridae</taxon>
        <taxon>Pentapetalae</taxon>
        <taxon>Caryophyllales</taxon>
        <taxon>Caryophyllaceae</taxon>
        <taxon>Caryophylleae</taxon>
        <taxon>Saponaria</taxon>
    </lineage>
</organism>
<dbReference type="Proteomes" id="UP001443914">
    <property type="component" value="Unassembled WGS sequence"/>
</dbReference>
<evidence type="ECO:0000313" key="1">
    <source>
        <dbReference type="EMBL" id="KAK9749241.1"/>
    </source>
</evidence>
<comment type="caution">
    <text evidence="1">The sequence shown here is derived from an EMBL/GenBank/DDBJ whole genome shotgun (WGS) entry which is preliminary data.</text>
</comment>
<reference evidence="1" key="1">
    <citation type="submission" date="2024-03" db="EMBL/GenBank/DDBJ databases">
        <title>WGS assembly of Saponaria officinalis var. Norfolk2.</title>
        <authorList>
            <person name="Jenkins J."/>
            <person name="Shu S."/>
            <person name="Grimwood J."/>
            <person name="Barry K."/>
            <person name="Goodstein D."/>
            <person name="Schmutz J."/>
            <person name="Leebens-Mack J."/>
            <person name="Osbourn A."/>
        </authorList>
    </citation>
    <scope>NUCLEOTIDE SEQUENCE [LARGE SCALE GENOMIC DNA]</scope>
    <source>
        <strain evidence="1">JIC</strain>
    </source>
</reference>
<sequence length="157" mass="17403">MNIHYIQSHNHHSHLHLKNRLHPPTTVEKPVKMKATIVILAFLTIPSLTYAQEQQQQAVVTPQWFIPHPFIIPPHVPLPPFPSLPPMSAPGWPFKHPTNPPPAHDNLGPCADDLRSFLSTHKFEISSACCSVLKGVKIPPVQKLVTQYCSGGSPSSN</sequence>